<protein>
    <submittedName>
        <fullName evidence="2">Putative eka-like protein</fullName>
    </submittedName>
</protein>
<evidence type="ECO:0000313" key="3">
    <source>
        <dbReference type="Proteomes" id="UP000030854"/>
    </source>
</evidence>
<keyword evidence="3" id="KW-1185">Reference proteome</keyword>
<proteinExistence type="predicted"/>
<dbReference type="EMBL" id="JNVN01000293">
    <property type="protein sequence ID" value="KHJ35719.1"/>
    <property type="molecule type" value="Genomic_DNA"/>
</dbReference>
<dbReference type="STRING" id="52586.A0A0B1PGR1"/>
<reference evidence="2 3" key="1">
    <citation type="journal article" date="2014" name="BMC Genomics">
        <title>Adaptive genomic structural variation in the grape powdery mildew pathogen, Erysiphe necator.</title>
        <authorList>
            <person name="Jones L."/>
            <person name="Riaz S."/>
            <person name="Morales-Cruz A."/>
            <person name="Amrine K.C."/>
            <person name="McGuire B."/>
            <person name="Gubler W.D."/>
            <person name="Walker M.A."/>
            <person name="Cantu D."/>
        </authorList>
    </citation>
    <scope>NUCLEOTIDE SEQUENCE [LARGE SCALE GENOMIC DNA]</scope>
    <source>
        <strain evidence="3">c</strain>
    </source>
</reference>
<evidence type="ECO:0000313" key="2">
    <source>
        <dbReference type="EMBL" id="KHJ35719.1"/>
    </source>
</evidence>
<evidence type="ECO:0000256" key="1">
    <source>
        <dbReference type="SAM" id="MobiDB-lite"/>
    </source>
</evidence>
<feature type="compositionally biased region" description="Pro residues" evidence="1">
    <location>
        <begin position="16"/>
        <end position="32"/>
    </location>
</feature>
<feature type="region of interest" description="Disordered" evidence="1">
    <location>
        <begin position="1"/>
        <end position="44"/>
    </location>
</feature>
<comment type="caution">
    <text evidence="2">The sequence shown here is derived from an EMBL/GenBank/DDBJ whole genome shotgun (WGS) entry which is preliminary data.</text>
</comment>
<dbReference type="Proteomes" id="UP000030854">
    <property type="component" value="Unassembled WGS sequence"/>
</dbReference>
<gene>
    <name evidence="2" type="ORF">EV44_g3973</name>
</gene>
<name>A0A0B1PGR1_UNCNE</name>
<dbReference type="AlphaFoldDB" id="A0A0B1PGR1"/>
<organism evidence="2 3">
    <name type="scientific">Uncinula necator</name>
    <name type="common">Grape powdery mildew</name>
    <dbReference type="NCBI Taxonomy" id="52586"/>
    <lineage>
        <taxon>Eukaryota</taxon>
        <taxon>Fungi</taxon>
        <taxon>Dikarya</taxon>
        <taxon>Ascomycota</taxon>
        <taxon>Pezizomycotina</taxon>
        <taxon>Leotiomycetes</taxon>
        <taxon>Erysiphales</taxon>
        <taxon>Erysiphaceae</taxon>
        <taxon>Erysiphe</taxon>
    </lineage>
</organism>
<accession>A0A0B1PGR1</accession>
<sequence length="430" mass="48123">MSSDTEIQALPTDMRPTPPPPPAHSAPFPLSPSSPNILTSDNNCEHYTQSSRPILAPAAPSKRAAQCVAEQVSQSFEDESDQSHAYLPQDLRGIIKQRRRRERAWHVRLSICTSVFCKIEGTLLVFKDDIEEEEADIIRNYLQQAIARLVASDNAMKFPPILHHTEPHVTKGSTQENVIPKKKASIIPLTSLTNHKAPQPRKREQELQCDNNNKIQQNSWATEHELRKLSPAGIREMIVKRLYVSLIGLIKPVRSGFALGSCSIEAREELLKASGGLFLSGAKLEPVNQWVTPLIPTVPRSINTLQGHMEVSKEMLSDEIERVSSARPEALKFYGNHKPDAPYRTWLAFFTKPPKPGLRLFDESGITHLLKKKFQLIPANVAVDITPQNSVHEHPHMETVARICTLKIIAWPPLGAEIVEDLIDPTVEDV</sequence>
<dbReference type="HOGENOM" id="CLU_018153_3_3_1"/>